<dbReference type="AlphaFoldDB" id="A0A099T2G7"/>
<accession>A0A099T2G7</accession>
<evidence type="ECO:0000313" key="1">
    <source>
        <dbReference type="EMBL" id="KGK99375.1"/>
    </source>
</evidence>
<evidence type="ECO:0000313" key="2">
    <source>
        <dbReference type="Proteomes" id="UP000029859"/>
    </source>
</evidence>
<comment type="caution">
    <text evidence="1">The sequence shown here is derived from an EMBL/GenBank/DDBJ whole genome shotgun (WGS) entry which is preliminary data.</text>
</comment>
<reference evidence="1 2" key="1">
    <citation type="submission" date="2014-09" db="EMBL/GenBank/DDBJ databases">
        <title>Draft genome sequence of an obligately methylotrophic methanogen, Methanococcoides methylutens, isolated from marine sediment.</title>
        <authorList>
            <person name="Guan Y."/>
            <person name="Ngugi D.K."/>
            <person name="Blom J."/>
            <person name="Ali S."/>
            <person name="Ferry J.G."/>
            <person name="Stingl U."/>
        </authorList>
    </citation>
    <scope>NUCLEOTIDE SEQUENCE [LARGE SCALE GENOMIC DNA]</scope>
    <source>
        <strain evidence="1 2">DSM 2657</strain>
    </source>
</reference>
<name>A0A099T2G7_METMT</name>
<protein>
    <recommendedName>
        <fullName evidence="3">Zona occludens toxin N-terminal domain-containing protein</fullName>
    </recommendedName>
</protein>
<keyword evidence="2" id="KW-1185">Reference proteome</keyword>
<proteinExistence type="predicted"/>
<organism evidence="1 2">
    <name type="scientific">Methanococcoides methylutens</name>
    <dbReference type="NCBI Taxonomy" id="2226"/>
    <lineage>
        <taxon>Archaea</taxon>
        <taxon>Methanobacteriati</taxon>
        <taxon>Methanobacteriota</taxon>
        <taxon>Stenosarchaea group</taxon>
        <taxon>Methanomicrobia</taxon>
        <taxon>Methanosarcinales</taxon>
        <taxon>Methanosarcinaceae</taxon>
        <taxon>Methanococcoides</taxon>
    </lineage>
</organism>
<dbReference type="EMBL" id="JRHO01000009">
    <property type="protein sequence ID" value="KGK99375.1"/>
    <property type="molecule type" value="Genomic_DNA"/>
</dbReference>
<evidence type="ECO:0008006" key="3">
    <source>
        <dbReference type="Google" id="ProtNLM"/>
    </source>
</evidence>
<sequence>MSLSDFLHDLCYGYGSYLAFGSIRQGKTGLIMRMVDIIHEENPDRPVYFHKFPRTKMHLLPDWVEIVNNVDDVPKGAVLVKDDSGLNDDVNAKSSRSADAKQWARFLAVMGQRRITLLMTIQNTAIVSLDSFRFGYINMFFKRYDEVSRTFERSEFQAVINPVQKMFDRRVSKGFDSKRLSYVFSPHFHGWIENDLPSWWSQDLSEAFDEVKLNV</sequence>
<dbReference type="RefSeq" id="WP_048193772.1">
    <property type="nucleotide sequence ID" value="NZ_CAAGSM010000006.1"/>
</dbReference>
<dbReference type="Proteomes" id="UP000029859">
    <property type="component" value="Unassembled WGS sequence"/>
</dbReference>
<gene>
    <name evidence="1" type="ORF">LI82_05060</name>
</gene>